<dbReference type="EMBL" id="CAJVQC010130609">
    <property type="protein sequence ID" value="CAG8841512.1"/>
    <property type="molecule type" value="Genomic_DNA"/>
</dbReference>
<name>A0ACA9SJK6_9GLOM</name>
<dbReference type="Proteomes" id="UP000789920">
    <property type="component" value="Unassembled WGS sequence"/>
</dbReference>
<feature type="non-terminal residue" evidence="1">
    <location>
        <position position="230"/>
    </location>
</feature>
<reference evidence="1" key="1">
    <citation type="submission" date="2021-06" db="EMBL/GenBank/DDBJ databases">
        <authorList>
            <person name="Kallberg Y."/>
            <person name="Tangrot J."/>
            <person name="Rosling A."/>
        </authorList>
    </citation>
    <scope>NUCLEOTIDE SEQUENCE</scope>
    <source>
        <strain evidence="1">MA461A</strain>
    </source>
</reference>
<comment type="caution">
    <text evidence="1">The sequence shown here is derived from an EMBL/GenBank/DDBJ whole genome shotgun (WGS) entry which is preliminary data.</text>
</comment>
<gene>
    <name evidence="1" type="ORF">RPERSI_LOCUS31911</name>
</gene>
<evidence type="ECO:0000313" key="2">
    <source>
        <dbReference type="Proteomes" id="UP000789920"/>
    </source>
</evidence>
<keyword evidence="2" id="KW-1185">Reference proteome</keyword>
<proteinExistence type="predicted"/>
<accession>A0ACA9SJK6</accession>
<protein>
    <submittedName>
        <fullName evidence="1">16996_t:CDS:1</fullName>
    </submittedName>
</protein>
<feature type="non-terminal residue" evidence="1">
    <location>
        <position position="1"/>
    </location>
</feature>
<sequence length="230" mass="27062">YEIKSFSDYETYCASCIPRDKETIVFIIGDMKKKIVTRRDIIKNQTNSLFALLLNDGNIKRDDDHVFEVPLNPKFLNEIECTLQGREVITEYENEDLKNELYFFIGGENIELLFDSEDLYSCGNRKYKKNSKCKECHENLLKELASLCGSCKKRKVGWNKGRKRYFKLCIDCGHKQISCNMCKSGKKYWDSKKRIYLDKCKTCNNFIEINNSNPDLEIICKDCSNKWRQI</sequence>
<organism evidence="1 2">
    <name type="scientific">Racocetra persica</name>
    <dbReference type="NCBI Taxonomy" id="160502"/>
    <lineage>
        <taxon>Eukaryota</taxon>
        <taxon>Fungi</taxon>
        <taxon>Fungi incertae sedis</taxon>
        <taxon>Mucoromycota</taxon>
        <taxon>Glomeromycotina</taxon>
        <taxon>Glomeromycetes</taxon>
        <taxon>Diversisporales</taxon>
        <taxon>Gigasporaceae</taxon>
        <taxon>Racocetra</taxon>
    </lineage>
</organism>
<evidence type="ECO:0000313" key="1">
    <source>
        <dbReference type="EMBL" id="CAG8841512.1"/>
    </source>
</evidence>